<evidence type="ECO:0008006" key="3">
    <source>
        <dbReference type="Google" id="ProtNLM"/>
    </source>
</evidence>
<dbReference type="InterPro" id="IPR011009">
    <property type="entry name" value="Kinase-like_dom_sf"/>
</dbReference>
<dbReference type="STRING" id="5643.A0A060SLM3"/>
<dbReference type="AlphaFoldDB" id="A0A060SLM3"/>
<reference evidence="1" key="1">
    <citation type="submission" date="2014-01" db="EMBL/GenBank/DDBJ databases">
        <title>The genome of the white-rot fungus Pycnoporus cinnabarinus: a basidiomycete model with a versatile arsenal for lignocellulosic biomass breakdown.</title>
        <authorList>
            <person name="Levasseur A."/>
            <person name="Lomascolo A."/>
            <person name="Ruiz-Duenas F.J."/>
            <person name="Uzan E."/>
            <person name="Piumi F."/>
            <person name="Kues U."/>
            <person name="Ram A.F.J."/>
            <person name="Murat C."/>
            <person name="Haon M."/>
            <person name="Benoit I."/>
            <person name="Arfi Y."/>
            <person name="Chevret D."/>
            <person name="Drula E."/>
            <person name="Kwon M.J."/>
            <person name="Gouret P."/>
            <person name="Lesage-Meessen L."/>
            <person name="Lombard V."/>
            <person name="Mariette J."/>
            <person name="Noirot C."/>
            <person name="Park J."/>
            <person name="Patyshakuliyeva A."/>
            <person name="Wieneger R.A.B."/>
            <person name="Wosten H.A.B."/>
            <person name="Martin F."/>
            <person name="Coutinho P.M."/>
            <person name="de Vries R."/>
            <person name="Martinez A.T."/>
            <person name="Klopp C."/>
            <person name="Pontarotti P."/>
            <person name="Henrissat B."/>
            <person name="Record E."/>
        </authorList>
    </citation>
    <scope>NUCLEOTIDE SEQUENCE [LARGE SCALE GENOMIC DNA]</scope>
    <source>
        <strain evidence="1">BRFM137</strain>
    </source>
</reference>
<accession>A0A060SLM3</accession>
<keyword evidence="2" id="KW-1185">Reference proteome</keyword>
<dbReference type="OrthoDB" id="2722301at2759"/>
<protein>
    <recommendedName>
        <fullName evidence="3">Protein kinase domain-containing protein</fullName>
    </recommendedName>
</protein>
<name>A0A060SLM3_PYCCI</name>
<sequence length="367" mass="41904">MPRLYEDTVRNLCTMTLSISSDMGPFWDGYRDPLASVGITLNELPSYAWVLPAVTPPASLPYATRCSHEQPPSDIIFLMPRLTCGRDAQQQDVVLKLIDKGTMEDQIYRTLSGFVELYDTHAFPCILPPIAIIESPYEFSFVAMPMWGSQYKLVELQTVRQILTFMRCALTGLREYLRSASVSYALYDFDCAVQLPPDTSLKDCRRPPLESTIGKPDYHPGDTWQGELDYNPFAFDVACLGNLFVYHFAEVITAVPLLAPLFAKMTTSRIDERFSAAEALEFLREVEQDLMPDLLDSGVALKVDYDPVDHPDLYWSRLSPELQRQWNSHRPPPLSWANRLLRRLCTTTPGYKTVMFIRRCLRAIFTM</sequence>
<evidence type="ECO:0000313" key="2">
    <source>
        <dbReference type="Proteomes" id="UP000029665"/>
    </source>
</evidence>
<comment type="caution">
    <text evidence="1">The sequence shown here is derived from an EMBL/GenBank/DDBJ whole genome shotgun (WGS) entry which is preliminary data.</text>
</comment>
<evidence type="ECO:0000313" key="1">
    <source>
        <dbReference type="EMBL" id="CDO75412.1"/>
    </source>
</evidence>
<dbReference type="HOGENOM" id="CLU_042818_0_0_1"/>
<dbReference type="OMA" id="YPVLECK"/>
<organism evidence="1 2">
    <name type="scientific">Pycnoporus cinnabarinus</name>
    <name type="common">Cinnabar-red polypore</name>
    <name type="synonym">Trametes cinnabarina</name>
    <dbReference type="NCBI Taxonomy" id="5643"/>
    <lineage>
        <taxon>Eukaryota</taxon>
        <taxon>Fungi</taxon>
        <taxon>Dikarya</taxon>
        <taxon>Basidiomycota</taxon>
        <taxon>Agaricomycotina</taxon>
        <taxon>Agaricomycetes</taxon>
        <taxon>Polyporales</taxon>
        <taxon>Polyporaceae</taxon>
        <taxon>Trametes</taxon>
    </lineage>
</organism>
<dbReference type="SUPFAM" id="SSF56112">
    <property type="entry name" value="Protein kinase-like (PK-like)"/>
    <property type="match status" value="1"/>
</dbReference>
<gene>
    <name evidence="1" type="ORF">BN946_scf184855.g15</name>
</gene>
<proteinExistence type="predicted"/>
<dbReference type="EMBL" id="CCBP010000270">
    <property type="protein sequence ID" value="CDO75412.1"/>
    <property type="molecule type" value="Genomic_DNA"/>
</dbReference>
<dbReference type="Proteomes" id="UP000029665">
    <property type="component" value="Unassembled WGS sequence"/>
</dbReference>